<dbReference type="AlphaFoldDB" id="A0A1Y2FNC2"/>
<gene>
    <name evidence="10" type="ORF">BCR37DRAFT_377157</name>
</gene>
<dbReference type="Gene3D" id="3.40.50.300">
    <property type="entry name" value="P-loop containing nucleotide triphosphate hydrolases"/>
    <property type="match status" value="1"/>
</dbReference>
<comment type="subcellular location">
    <subcellularLocation>
        <location evidence="2">Cytoplasm</location>
    </subcellularLocation>
    <subcellularLocation>
        <location evidence="1">Nucleus</location>
    </subcellularLocation>
</comment>
<comment type="caution">
    <text evidence="10">The sequence shown here is derived from an EMBL/GenBank/DDBJ whole genome shotgun (WGS) entry which is preliminary data.</text>
</comment>
<evidence type="ECO:0000256" key="9">
    <source>
        <dbReference type="SAM" id="MobiDB-lite"/>
    </source>
</evidence>
<dbReference type="OrthoDB" id="166907at2759"/>
<dbReference type="EMBL" id="MCFI01000004">
    <property type="protein sequence ID" value="ORY85482.1"/>
    <property type="molecule type" value="Genomic_DNA"/>
</dbReference>
<name>A0A1Y2FNC2_PROLT</name>
<dbReference type="STRING" id="56484.A0A1Y2FNC2"/>
<evidence type="ECO:0000313" key="10">
    <source>
        <dbReference type="EMBL" id="ORY85482.1"/>
    </source>
</evidence>
<dbReference type="GO" id="GO:0000049">
    <property type="term" value="F:tRNA binding"/>
    <property type="evidence" value="ECO:0007669"/>
    <property type="project" value="TreeGrafter"/>
</dbReference>
<comment type="pathway">
    <text evidence="3">tRNA modification; 5-methoxycarbonylmethyl-2-thiouridine-tRNA biosynthesis.</text>
</comment>
<dbReference type="RefSeq" id="XP_040726964.1">
    <property type="nucleotide sequence ID" value="XM_040868745.1"/>
</dbReference>
<protein>
    <recommendedName>
        <fullName evidence="5">Elongator complex protein 5</fullName>
    </recommendedName>
</protein>
<evidence type="ECO:0000256" key="6">
    <source>
        <dbReference type="ARBA" id="ARBA00022490"/>
    </source>
</evidence>
<dbReference type="GO" id="GO:0033588">
    <property type="term" value="C:elongator holoenzyme complex"/>
    <property type="evidence" value="ECO:0007669"/>
    <property type="project" value="InterPro"/>
</dbReference>
<evidence type="ECO:0000256" key="5">
    <source>
        <dbReference type="ARBA" id="ARBA00020264"/>
    </source>
</evidence>
<feature type="region of interest" description="Disordered" evidence="9">
    <location>
        <begin position="299"/>
        <end position="325"/>
    </location>
</feature>
<keyword evidence="7" id="KW-0819">tRNA processing</keyword>
<comment type="similarity">
    <text evidence="4">Belongs to the ELP5 family.</text>
</comment>
<proteinExistence type="inferred from homology"/>
<dbReference type="InterPro" id="IPR027417">
    <property type="entry name" value="P-loop_NTPase"/>
</dbReference>
<keyword evidence="6" id="KW-0963">Cytoplasm</keyword>
<feature type="compositionally biased region" description="Acidic residues" evidence="9">
    <location>
        <begin position="309"/>
        <end position="325"/>
    </location>
</feature>
<evidence type="ECO:0000313" key="11">
    <source>
        <dbReference type="Proteomes" id="UP000193685"/>
    </source>
</evidence>
<keyword evidence="11" id="KW-1185">Reference proteome</keyword>
<dbReference type="OMA" id="WEPESTF"/>
<dbReference type="UniPathway" id="UPA00988"/>
<organism evidence="10 11">
    <name type="scientific">Protomyces lactucae-debilis</name>
    <dbReference type="NCBI Taxonomy" id="2754530"/>
    <lineage>
        <taxon>Eukaryota</taxon>
        <taxon>Fungi</taxon>
        <taxon>Dikarya</taxon>
        <taxon>Ascomycota</taxon>
        <taxon>Taphrinomycotina</taxon>
        <taxon>Taphrinomycetes</taxon>
        <taxon>Taphrinales</taxon>
        <taxon>Protomycetaceae</taxon>
        <taxon>Protomyces</taxon>
    </lineage>
</organism>
<evidence type="ECO:0000256" key="3">
    <source>
        <dbReference type="ARBA" id="ARBA00005043"/>
    </source>
</evidence>
<evidence type="ECO:0000256" key="1">
    <source>
        <dbReference type="ARBA" id="ARBA00004123"/>
    </source>
</evidence>
<evidence type="ECO:0000256" key="4">
    <source>
        <dbReference type="ARBA" id="ARBA00009567"/>
    </source>
</evidence>
<dbReference type="GeneID" id="63785344"/>
<reference evidence="10 11" key="1">
    <citation type="submission" date="2016-07" db="EMBL/GenBank/DDBJ databases">
        <title>Pervasive Adenine N6-methylation of Active Genes in Fungi.</title>
        <authorList>
            <consortium name="DOE Joint Genome Institute"/>
            <person name="Mondo S.J."/>
            <person name="Dannebaum R.O."/>
            <person name="Kuo R.C."/>
            <person name="Labutti K."/>
            <person name="Haridas S."/>
            <person name="Kuo A."/>
            <person name="Salamov A."/>
            <person name="Ahrendt S.R."/>
            <person name="Lipzen A."/>
            <person name="Sullivan W."/>
            <person name="Andreopoulos W.B."/>
            <person name="Clum A."/>
            <person name="Lindquist E."/>
            <person name="Daum C."/>
            <person name="Ramamoorthy G.K."/>
            <person name="Gryganskyi A."/>
            <person name="Culley D."/>
            <person name="Magnuson J.K."/>
            <person name="James T.Y."/>
            <person name="O'Malley M.A."/>
            <person name="Stajich J.E."/>
            <person name="Spatafora J.W."/>
            <person name="Visel A."/>
            <person name="Grigoriev I.V."/>
        </authorList>
    </citation>
    <scope>NUCLEOTIDE SEQUENCE [LARGE SCALE GENOMIC DNA]</scope>
    <source>
        <strain evidence="10 11">12-1054</strain>
    </source>
</reference>
<dbReference type="Pfam" id="PF10483">
    <property type="entry name" value="Elong_Iki1"/>
    <property type="match status" value="1"/>
</dbReference>
<dbReference type="InterPro" id="IPR019519">
    <property type="entry name" value="Elp5"/>
</dbReference>
<evidence type="ECO:0000256" key="8">
    <source>
        <dbReference type="ARBA" id="ARBA00023242"/>
    </source>
</evidence>
<evidence type="ECO:0000256" key="2">
    <source>
        <dbReference type="ARBA" id="ARBA00004496"/>
    </source>
</evidence>
<dbReference type="PANTHER" id="PTHR15641:SF1">
    <property type="entry name" value="ELONGATOR COMPLEX PROTEIN 5"/>
    <property type="match status" value="1"/>
</dbReference>
<dbReference type="GO" id="GO:0002098">
    <property type="term" value="P:tRNA wobble uridine modification"/>
    <property type="evidence" value="ECO:0007669"/>
    <property type="project" value="InterPro"/>
</dbReference>
<accession>A0A1Y2FNC2</accession>
<evidence type="ECO:0000256" key="7">
    <source>
        <dbReference type="ARBA" id="ARBA00022694"/>
    </source>
</evidence>
<dbReference type="CDD" id="cd19496">
    <property type="entry name" value="Elp5"/>
    <property type="match status" value="1"/>
</dbReference>
<sequence length="325" mass="36175">MAVSRPTLLLNRILSYRELSPLLVITDDVKQSGRPVIRLLEEAAKKASLQVITVGWESTCAVCTVHADDPGQLPQPKPIEQILKDIESRISGTSKVLIALHELNDFLTTSAGHLSTILSTLLAIHPGRICIVALFHADIPLLGYPAHLPTPETLLSFLATTRIQVRSTHHVRLEREAASRAQTSVIELDLEGRDIVLPALGCQDTLLYLEVEHRRRSGRGVHERCVLDTATQQILTEEDVPALQLHSQQGDVASQQQQQQTLDETDIPFKLSLSEKEKQDREGVVLPHFTMQDLPADERHGGHIYYEPDSGDDFDMEDPDDDLLL</sequence>
<dbReference type="PANTHER" id="PTHR15641">
    <property type="entry name" value="ELONGATOR COMPLEX PROTEIN 5"/>
    <property type="match status" value="1"/>
</dbReference>
<dbReference type="GO" id="GO:0005634">
    <property type="term" value="C:nucleus"/>
    <property type="evidence" value="ECO:0007669"/>
    <property type="project" value="UniProtKB-SubCell"/>
</dbReference>
<keyword evidence="8" id="KW-0539">Nucleus</keyword>
<dbReference type="Proteomes" id="UP000193685">
    <property type="component" value="Unassembled WGS sequence"/>
</dbReference>
<dbReference type="GO" id="GO:0005829">
    <property type="term" value="C:cytosol"/>
    <property type="evidence" value="ECO:0007669"/>
    <property type="project" value="TreeGrafter"/>
</dbReference>